<gene>
    <name evidence="2" type="ORF">S01H4_56905</name>
</gene>
<sequence length="204" mass="22777">MVRIKTNARIGILGNPSDIYNGAVISSTIKDFFVKGEVSKAEKNLFLINNEQNENFNNLLGSSLILLNQKGFSIENFSFKIETNIPVQGGLSGSTAIIVNLFKGLNNKFSLNLNLRTIAHYTRLVEHEIIGNTAGPQDCFVDTFGGAKYMDFSSDDWRNYIIEDLDIKDIPFYIGVRSKNISSGDIHRFPFLAYPTNSSLIKIV</sequence>
<dbReference type="SUPFAM" id="SSF54211">
    <property type="entry name" value="Ribosomal protein S5 domain 2-like"/>
    <property type="match status" value="1"/>
</dbReference>
<dbReference type="InterPro" id="IPR053034">
    <property type="entry name" value="Glucuronokinase-like"/>
</dbReference>
<reference evidence="2" key="1">
    <citation type="journal article" date="2014" name="Front. Microbiol.">
        <title>High frequency of phylogenetically diverse reductive dehalogenase-homologous genes in deep subseafloor sedimentary metagenomes.</title>
        <authorList>
            <person name="Kawai M."/>
            <person name="Futagami T."/>
            <person name="Toyoda A."/>
            <person name="Takaki Y."/>
            <person name="Nishi S."/>
            <person name="Hori S."/>
            <person name="Arai W."/>
            <person name="Tsubouchi T."/>
            <person name="Morono Y."/>
            <person name="Uchiyama I."/>
            <person name="Ito T."/>
            <person name="Fujiyama A."/>
            <person name="Inagaki F."/>
            <person name="Takami H."/>
        </authorList>
    </citation>
    <scope>NUCLEOTIDE SEQUENCE</scope>
    <source>
        <strain evidence="2">Expedition CK06-06</strain>
    </source>
</reference>
<dbReference type="PANTHER" id="PTHR38710">
    <property type="entry name" value="WITH PUTATIVE URIDYL PYROPHOSPHORYLASE-RELATED"/>
    <property type="match status" value="1"/>
</dbReference>
<evidence type="ECO:0000313" key="2">
    <source>
        <dbReference type="EMBL" id="GAH16829.1"/>
    </source>
</evidence>
<dbReference type="InterPro" id="IPR006204">
    <property type="entry name" value="GHMP_kinase_N_dom"/>
</dbReference>
<comment type="caution">
    <text evidence="2">The sequence shown here is derived from an EMBL/GenBank/DDBJ whole genome shotgun (WGS) entry which is preliminary data.</text>
</comment>
<name>X1EI76_9ZZZZ</name>
<dbReference type="PANTHER" id="PTHR38710:SF1">
    <property type="entry name" value="WITH PUTATIVE URIDYL PYROPHOSPHORYLASE-RELATED"/>
    <property type="match status" value="1"/>
</dbReference>
<accession>X1EI76</accession>
<organism evidence="2">
    <name type="scientific">marine sediment metagenome</name>
    <dbReference type="NCBI Taxonomy" id="412755"/>
    <lineage>
        <taxon>unclassified sequences</taxon>
        <taxon>metagenomes</taxon>
        <taxon>ecological metagenomes</taxon>
    </lineage>
</organism>
<dbReference type="EMBL" id="BART01033031">
    <property type="protein sequence ID" value="GAH16829.1"/>
    <property type="molecule type" value="Genomic_DNA"/>
</dbReference>
<proteinExistence type="predicted"/>
<dbReference type="Pfam" id="PF00288">
    <property type="entry name" value="GHMP_kinases_N"/>
    <property type="match status" value="1"/>
</dbReference>
<dbReference type="PRINTS" id="PR00959">
    <property type="entry name" value="MEVGALKINASE"/>
</dbReference>
<dbReference type="InterPro" id="IPR020568">
    <property type="entry name" value="Ribosomal_Su5_D2-typ_SF"/>
</dbReference>
<dbReference type="AlphaFoldDB" id="X1EI76"/>
<feature type="domain" description="GHMP kinase N-terminal" evidence="1">
    <location>
        <begin position="69"/>
        <end position="146"/>
    </location>
</feature>
<protein>
    <recommendedName>
        <fullName evidence="1">GHMP kinase N-terminal domain-containing protein</fullName>
    </recommendedName>
</protein>
<evidence type="ECO:0000259" key="1">
    <source>
        <dbReference type="Pfam" id="PF00288"/>
    </source>
</evidence>
<dbReference type="GO" id="GO:0005524">
    <property type="term" value="F:ATP binding"/>
    <property type="evidence" value="ECO:0007669"/>
    <property type="project" value="InterPro"/>
</dbReference>
<feature type="non-terminal residue" evidence="2">
    <location>
        <position position="204"/>
    </location>
</feature>
<dbReference type="Gene3D" id="3.30.230.120">
    <property type="match status" value="1"/>
</dbReference>